<accession>A0A8X6YYB9</accession>
<evidence type="ECO:0000313" key="4">
    <source>
        <dbReference type="Proteomes" id="UP000886998"/>
    </source>
</evidence>
<dbReference type="SUPFAM" id="SSF54001">
    <property type="entry name" value="Cysteine proteinases"/>
    <property type="match status" value="1"/>
</dbReference>
<feature type="region of interest" description="Disordered" evidence="1">
    <location>
        <begin position="406"/>
        <end position="444"/>
    </location>
</feature>
<proteinExistence type="predicted"/>
<dbReference type="EMBL" id="BMAV01023697">
    <property type="protein sequence ID" value="GFY79621.1"/>
    <property type="molecule type" value="Genomic_DNA"/>
</dbReference>
<sequence>MSTSSDEVKCSDNLPLKVLVTKKNERLDKVINKLKNQCGGFNNQNSNGPESISSSKEIHETSTDLMEYVSENKCTADQSASFVKSNINWTSTDDKYLNKNYITWENNSNLCWLDASMSLLVHNKTLCHSIPKDSSTQTAKILKAYEEAISIFNDHSNDKSIEERLQNAKDILKSIQESVLEYLKPFLKCDEGKPDSAFCSLLNLISKDKEIKKQFNVHYAWHLICKKCSFSTIRSCEKPIITFNEVKHFIPYSPVSLWKCPKCEAPKQEICLEYKTLPRCLIFHFENGAGKGEFDAEKLDFEVNGRKYKLSGLLILQKGVISFLNHFVTWIRDVITGYWLECDDLNSDISSFTISQPTIRLEDIFIVAYEAIDNDGTVLLKEDLGDVTVENNEDYLLIDLADESKDDANNQTDKTDADKLKQSSSRSEEKNCNESESISADSVNNKTSQFTDLNDVKESTASLENEENIIKGDMLQKKDSLASMDSYLEFVFREDKEMYTDVINELVNCVEKKGPKVYPTPLFDSLTCHSSNIVSENNIEYNAIKESLKGNLDDIFMSESENCSNEKKIIPLNVSENVTSGTVHKKADDSCFLQKEPLYETTEIQAKKSDLISQRELKLGNEVQKVSENPTREITGEIKPITKHSKPISSKQKHTICIENTENSKNEKYFYITRSKRKKSIDNSALETVPKSGNFASKPSENFSRQRNQIKRAIKTACNSSTSNAIKQKKTSATEDEIMPCAKYALKEVSVVITKLKESELSKYISSDHKDVNELNSDNTTGKKPGAVVSASLTIDRNFVRNEEKLMHVQRHSTELTNTIVVKSKIRKAKTQQNLPSQLSNASKVLCNASVLDKNDKSVENFRSGPSRRSSRILARRQTSENAINYEGECVQKFIKESKLKQNEELPDAVVSNAQTKSIVEGKNKFSPEFNETEHSIKSDELQTKISETESVDACKNYSDSSLKKPSKIEEETLKKEIPKSISEQILTKCINESKLKQNEKLPDAIVSDAQTKSITEDACKNYSDSSLERTSKIEEETLKKEIPERSSELIHSLCSSNLDAVNENLKGENVKSDLDNMKRKKLCVRKTYTYESLNVNSDFISSSNHGLVNINTKKRIKMEKGIKTEKRNKLNGKQTNAMHLNEFSELFGTLPNNLSFLSESDKKMQNHSYPVNNKSCKISESTDDYNSVPEKTSEKSNVSNKVGVLASYQEKESKAIITKDSVPKLNKSLQDHSNKSFISSKESLSYSETSRYVSTKSSNHNQTSKSNNASKIICTPPSNENHDEFFSPSKRRKIAMSNQINKATDKTKAIISASPNENLCEASSKRQKKTSIPRLKTISRNISKKVCPRFDMLTPCQKKKKRKSTEANGVIPARRKMAQQDLDVDLQTVLRKFLEKNKIISKKEEISNLTFHQEIYHDFAIVPSNSNMEINSNQTNGLSTVFIPSANGNCDKISIQKSIQNASNIDEKSLKSLPNSNLLHSVKTNSTPKHSPKKCNSNAANLKSEMHPNNSDVDIHSVQAHPTNNEMEVVDKKAVRDKSNRASFDRIEKRIHGVCERFLCQNFQNKYNSNTANLESEMHQNTMDSDLHSAQAQHHTNNEMEIVDEEAVMKKIEKRIHKVAKLTLGVFYECCDFRK</sequence>
<keyword evidence="4" id="KW-1185">Reference proteome</keyword>
<dbReference type="InterPro" id="IPR033505">
    <property type="entry name" value="USPL1"/>
</dbReference>
<feature type="domain" description="USP" evidence="2">
    <location>
        <begin position="102"/>
        <end position="372"/>
    </location>
</feature>
<dbReference type="GO" id="GO:0030576">
    <property type="term" value="P:Cajal body organization"/>
    <property type="evidence" value="ECO:0007669"/>
    <property type="project" value="InterPro"/>
</dbReference>
<dbReference type="Pfam" id="PF15499">
    <property type="entry name" value="Peptidase_C98"/>
    <property type="match status" value="1"/>
</dbReference>
<dbReference type="Proteomes" id="UP000886998">
    <property type="component" value="Unassembled WGS sequence"/>
</dbReference>
<dbReference type="GO" id="GO:0015030">
    <property type="term" value="C:Cajal body"/>
    <property type="evidence" value="ECO:0007669"/>
    <property type="project" value="TreeGrafter"/>
</dbReference>
<dbReference type="GO" id="GO:0032183">
    <property type="term" value="F:SUMO binding"/>
    <property type="evidence" value="ECO:0007669"/>
    <property type="project" value="InterPro"/>
</dbReference>
<dbReference type="InterPro" id="IPR038765">
    <property type="entry name" value="Papain-like_cys_pep_sf"/>
</dbReference>
<evidence type="ECO:0000256" key="1">
    <source>
        <dbReference type="SAM" id="MobiDB-lite"/>
    </source>
</evidence>
<comment type="caution">
    <text evidence="3">The sequence shown here is derived from an EMBL/GenBank/DDBJ whole genome shotgun (WGS) entry which is preliminary data.</text>
</comment>
<dbReference type="PANTHER" id="PTHR15294">
    <property type="entry name" value="RETINOVIN-RELATED"/>
    <property type="match status" value="1"/>
</dbReference>
<name>A0A8X6YYB9_9ARAC</name>
<feature type="compositionally biased region" description="Polar residues" evidence="1">
    <location>
        <begin position="1254"/>
        <end position="1271"/>
    </location>
</feature>
<dbReference type="PANTHER" id="PTHR15294:SF3">
    <property type="entry name" value="SUMO-SPECIFIC ISOPEPTIDASE USPL1"/>
    <property type="match status" value="1"/>
</dbReference>
<dbReference type="InterPro" id="IPR028890">
    <property type="entry name" value="Peptidase_C98"/>
</dbReference>
<evidence type="ECO:0000259" key="2">
    <source>
        <dbReference type="PROSITE" id="PS50235"/>
    </source>
</evidence>
<evidence type="ECO:0000313" key="3">
    <source>
        <dbReference type="EMBL" id="GFY79621.1"/>
    </source>
</evidence>
<protein>
    <recommendedName>
        <fullName evidence="2">USP domain-containing protein</fullName>
    </recommendedName>
</protein>
<dbReference type="PROSITE" id="PS50235">
    <property type="entry name" value="USP_3"/>
    <property type="match status" value="1"/>
</dbReference>
<dbReference type="GO" id="GO:0016926">
    <property type="term" value="P:protein desumoylation"/>
    <property type="evidence" value="ECO:0007669"/>
    <property type="project" value="TreeGrafter"/>
</dbReference>
<dbReference type="OrthoDB" id="6411614at2759"/>
<dbReference type="InterPro" id="IPR028889">
    <property type="entry name" value="USP"/>
</dbReference>
<organism evidence="3 4">
    <name type="scientific">Trichonephila inaurata madagascariensis</name>
    <dbReference type="NCBI Taxonomy" id="2747483"/>
    <lineage>
        <taxon>Eukaryota</taxon>
        <taxon>Metazoa</taxon>
        <taxon>Ecdysozoa</taxon>
        <taxon>Arthropoda</taxon>
        <taxon>Chelicerata</taxon>
        <taxon>Arachnida</taxon>
        <taxon>Araneae</taxon>
        <taxon>Araneomorphae</taxon>
        <taxon>Entelegynae</taxon>
        <taxon>Araneoidea</taxon>
        <taxon>Nephilidae</taxon>
        <taxon>Trichonephila</taxon>
        <taxon>Trichonephila inaurata</taxon>
    </lineage>
</organism>
<reference evidence="3" key="1">
    <citation type="submission" date="2020-08" db="EMBL/GenBank/DDBJ databases">
        <title>Multicomponent nature underlies the extraordinary mechanical properties of spider dragline silk.</title>
        <authorList>
            <person name="Kono N."/>
            <person name="Nakamura H."/>
            <person name="Mori M."/>
            <person name="Yoshida Y."/>
            <person name="Ohtoshi R."/>
            <person name="Malay A.D."/>
            <person name="Moran D.A.P."/>
            <person name="Tomita M."/>
            <person name="Numata K."/>
            <person name="Arakawa K."/>
        </authorList>
    </citation>
    <scope>NUCLEOTIDE SEQUENCE</scope>
</reference>
<feature type="compositionally biased region" description="Basic and acidic residues" evidence="1">
    <location>
        <begin position="406"/>
        <end position="433"/>
    </location>
</feature>
<feature type="region of interest" description="Disordered" evidence="1">
    <location>
        <begin position="1254"/>
        <end position="1286"/>
    </location>
</feature>
<feature type="compositionally biased region" description="Polar residues" evidence="1">
    <location>
        <begin position="434"/>
        <end position="444"/>
    </location>
</feature>
<gene>
    <name evidence="3" type="ORF">TNIN_314771</name>
</gene>